<dbReference type="Gene3D" id="3.30.300.30">
    <property type="match status" value="1"/>
</dbReference>
<proteinExistence type="inferred from homology"/>
<sequence length="508" mass="55068">MRGVDLVRRGAARHRDRIAVVAGDRAMTYREVDVMANRIANVLLGMGYGRGSRVGLLLNNEIWSMPIDFACLKAGVARVPLNSRLAQAEQAKMLAETGVRLLIHGADLTERALALAEELDGLTLLGLGEPQRAGDRNLFAEADRAQPTDPQVPVEPDDVMLVLYTSGTTGTLKAAQHTQASWAAIARNILTNLISPGRGDAMVHAASLIHASGTFVLPFWLAGGRSIILPGFDPEQFVATIERERATAINLVPTMLGMLLASGVVERADTSSLDTIIYGASPMPRPLLEQGMATFGNKFVQYYGQTEAPLCQTVLTKDDHAEGGDLLGSCGYPSVDAEIMITDDDGNPVEQGEIGEIRVRAPFTMAGYFNADELNAQTITPDGWIRTRDMARADDRGYLYLVDRASDMIITGGYNVYPREVEDALLAHPAVAECAVVGAPDPKWVEAVTAFVVFRPGASASTEELRDFVRGRLAGYKVPKQVHVVDAIPKSPVGKVLRRKLRDPLWER</sequence>
<evidence type="ECO:0000313" key="5">
    <source>
        <dbReference type="EMBL" id="PZN01475.1"/>
    </source>
</evidence>
<evidence type="ECO:0000259" key="3">
    <source>
        <dbReference type="Pfam" id="PF00501"/>
    </source>
</evidence>
<dbReference type="Pfam" id="PF00501">
    <property type="entry name" value="AMP-binding"/>
    <property type="match status" value="1"/>
</dbReference>
<evidence type="ECO:0000256" key="2">
    <source>
        <dbReference type="ARBA" id="ARBA00022598"/>
    </source>
</evidence>
<evidence type="ECO:0000259" key="4">
    <source>
        <dbReference type="Pfam" id="PF13193"/>
    </source>
</evidence>
<name>A0A2W4JQZ1_9PSEU</name>
<keyword evidence="2 5" id="KW-0436">Ligase</keyword>
<comment type="caution">
    <text evidence="5">The sequence shown here is derived from an EMBL/GenBank/DDBJ whole genome shotgun (WGS) entry which is preliminary data.</text>
</comment>
<dbReference type="Gene3D" id="3.40.50.12780">
    <property type="entry name" value="N-terminal domain of ligase-like"/>
    <property type="match status" value="1"/>
</dbReference>
<gene>
    <name evidence="5" type="ORF">DIU77_00580</name>
</gene>
<accession>A0A2W4JQZ1</accession>
<dbReference type="InterPro" id="IPR020845">
    <property type="entry name" value="AMP-binding_CS"/>
</dbReference>
<dbReference type="InterPro" id="IPR000873">
    <property type="entry name" value="AMP-dep_synth/lig_dom"/>
</dbReference>
<feature type="domain" description="AMP-dependent synthetase/ligase" evidence="3">
    <location>
        <begin position="8"/>
        <end position="369"/>
    </location>
</feature>
<dbReference type="InterPro" id="IPR025110">
    <property type="entry name" value="AMP-bd_C"/>
</dbReference>
<dbReference type="InterPro" id="IPR045851">
    <property type="entry name" value="AMP-bd_C_sf"/>
</dbReference>
<evidence type="ECO:0000256" key="1">
    <source>
        <dbReference type="ARBA" id="ARBA00006432"/>
    </source>
</evidence>
<protein>
    <submittedName>
        <fullName evidence="5">Long-chain fatty acid--CoA ligase</fullName>
    </submittedName>
</protein>
<dbReference type="InterPro" id="IPR042099">
    <property type="entry name" value="ANL_N_sf"/>
</dbReference>
<organism evidence="5">
    <name type="scientific">Thermocrispum agreste</name>
    <dbReference type="NCBI Taxonomy" id="37925"/>
    <lineage>
        <taxon>Bacteria</taxon>
        <taxon>Bacillati</taxon>
        <taxon>Actinomycetota</taxon>
        <taxon>Actinomycetes</taxon>
        <taxon>Pseudonocardiales</taxon>
        <taxon>Pseudonocardiaceae</taxon>
        <taxon>Thermocrispum</taxon>
    </lineage>
</organism>
<dbReference type="AlphaFoldDB" id="A0A2W4JQZ1"/>
<dbReference type="EMBL" id="QGUI01000011">
    <property type="protein sequence ID" value="PZN01475.1"/>
    <property type="molecule type" value="Genomic_DNA"/>
</dbReference>
<reference evidence="5" key="1">
    <citation type="submission" date="2018-05" db="EMBL/GenBank/DDBJ databases">
        <authorList>
            <person name="Lanie J.A."/>
            <person name="Ng W.-L."/>
            <person name="Kazmierczak K.M."/>
            <person name="Andrzejewski T.M."/>
            <person name="Davidsen T.M."/>
            <person name="Wayne K.J."/>
            <person name="Tettelin H."/>
            <person name="Glass J.I."/>
            <person name="Rusch D."/>
            <person name="Podicherti R."/>
            <person name="Tsui H.-C.T."/>
            <person name="Winkler M.E."/>
        </authorList>
    </citation>
    <scope>NUCLEOTIDE SEQUENCE</scope>
    <source>
        <strain evidence="5">ZC4RG45</strain>
    </source>
</reference>
<dbReference type="InterPro" id="IPR050237">
    <property type="entry name" value="ATP-dep_AMP-bd_enzyme"/>
</dbReference>
<comment type="similarity">
    <text evidence="1">Belongs to the ATP-dependent AMP-binding enzyme family.</text>
</comment>
<feature type="domain" description="AMP-binding enzyme C-terminal" evidence="4">
    <location>
        <begin position="420"/>
        <end position="495"/>
    </location>
</feature>
<dbReference type="Pfam" id="PF13193">
    <property type="entry name" value="AMP-binding_C"/>
    <property type="match status" value="1"/>
</dbReference>
<dbReference type="FunFam" id="3.30.300.30:FF:000008">
    <property type="entry name" value="2,3-dihydroxybenzoate-AMP ligase"/>
    <property type="match status" value="1"/>
</dbReference>
<dbReference type="PANTHER" id="PTHR43767">
    <property type="entry name" value="LONG-CHAIN-FATTY-ACID--COA LIGASE"/>
    <property type="match status" value="1"/>
</dbReference>
<dbReference type="PROSITE" id="PS00455">
    <property type="entry name" value="AMP_BINDING"/>
    <property type="match status" value="1"/>
</dbReference>
<dbReference type="SUPFAM" id="SSF56801">
    <property type="entry name" value="Acetyl-CoA synthetase-like"/>
    <property type="match status" value="1"/>
</dbReference>
<dbReference type="STRING" id="1111738.GCA_000427905_03708"/>
<dbReference type="PANTHER" id="PTHR43767:SF7">
    <property type="entry name" value="MEDIUM_LONG-CHAIN-FATTY-ACID--COA LIGASE FADD8"/>
    <property type="match status" value="1"/>
</dbReference>
<dbReference type="GO" id="GO:0016877">
    <property type="term" value="F:ligase activity, forming carbon-sulfur bonds"/>
    <property type="evidence" value="ECO:0007669"/>
    <property type="project" value="UniProtKB-ARBA"/>
</dbReference>